<dbReference type="GO" id="GO:0004642">
    <property type="term" value="F:phosphoribosylformylglycinamidine synthase activity"/>
    <property type="evidence" value="ECO:0007669"/>
    <property type="project" value="UniProtKB-EC"/>
</dbReference>
<dbReference type="CDD" id="cd02204">
    <property type="entry name" value="PurL_repeat2"/>
    <property type="match status" value="1"/>
</dbReference>
<evidence type="ECO:0000313" key="25">
    <source>
        <dbReference type="EMBL" id="KAJ9632698.1"/>
    </source>
</evidence>
<evidence type="ECO:0000256" key="14">
    <source>
        <dbReference type="ARBA" id="ARBA00029823"/>
    </source>
</evidence>
<feature type="domain" description="Phosphoribosylformylglycinamidine synthase linker" evidence="22">
    <location>
        <begin position="175"/>
        <end position="224"/>
    </location>
</feature>
<evidence type="ECO:0000256" key="10">
    <source>
        <dbReference type="ARBA" id="ARBA00022840"/>
    </source>
</evidence>
<feature type="domain" description="Trimeric autotransporter adhesin YadA-like head" evidence="19">
    <location>
        <begin position="3108"/>
        <end position="3134"/>
    </location>
</feature>
<feature type="domain" description="Trimeric autotransporter adhesin YadA-like head" evidence="19">
    <location>
        <begin position="1754"/>
        <end position="1780"/>
    </location>
</feature>
<evidence type="ECO:0000256" key="17">
    <source>
        <dbReference type="ARBA" id="ARBA00071729"/>
    </source>
</evidence>
<feature type="domain" description="Trimeric autotransporter adhesin YadA-like stalk" evidence="20">
    <location>
        <begin position="3194"/>
        <end position="3223"/>
    </location>
</feature>
<feature type="domain" description="Trimeric autotransporter adhesin YadA-like head" evidence="19">
    <location>
        <begin position="3066"/>
        <end position="3092"/>
    </location>
</feature>
<feature type="domain" description="ESPR" evidence="21">
    <location>
        <begin position="1327"/>
        <end position="1374"/>
    </location>
</feature>
<evidence type="ECO:0000256" key="12">
    <source>
        <dbReference type="ARBA" id="ARBA00022927"/>
    </source>
</evidence>
<protein>
    <recommendedName>
        <fullName evidence="17">Phosphoribosylformylglycinamidine synthase</fullName>
        <ecNumber evidence="3">6.3.5.3</ecNumber>
    </recommendedName>
    <alternativeName>
        <fullName evidence="15">Formylglycinamide ribonucleotide amidotransferase</fullName>
    </alternativeName>
    <alternativeName>
        <fullName evidence="14">Formylglycinamide ribotide amidotransferase</fullName>
    </alternativeName>
</protein>
<dbReference type="NCBIfam" id="NF003672">
    <property type="entry name" value="PRK05297.1"/>
    <property type="match status" value="1"/>
</dbReference>
<feature type="domain" description="Trimeric autotransporter adhesin YadA-like head" evidence="19">
    <location>
        <begin position="1647"/>
        <end position="1673"/>
    </location>
</feature>
<feature type="domain" description="Trimeric autotransporter adhesin YadA-like head" evidence="19">
    <location>
        <begin position="2563"/>
        <end position="2587"/>
    </location>
</feature>
<feature type="domain" description="Trimeric autotransporter adhesin YadA-like head" evidence="19">
    <location>
        <begin position="2597"/>
        <end position="2622"/>
    </location>
</feature>
<feature type="domain" description="Trimeric autotransporter adhesin YadA-like head" evidence="19">
    <location>
        <begin position="2627"/>
        <end position="2650"/>
    </location>
</feature>
<dbReference type="GO" id="GO:0005737">
    <property type="term" value="C:cytoplasm"/>
    <property type="evidence" value="ECO:0007669"/>
    <property type="project" value="TreeGrafter"/>
</dbReference>
<dbReference type="InterPro" id="IPR055181">
    <property type="entry name" value="FGAR-AT_PurM_N-like"/>
</dbReference>
<dbReference type="SUPFAM" id="SSF54523">
    <property type="entry name" value="Pili subunits"/>
    <property type="match status" value="1"/>
</dbReference>
<feature type="domain" description="PurM-like C-terminal" evidence="18">
    <location>
        <begin position="433"/>
        <end position="591"/>
    </location>
</feature>
<feature type="domain" description="Trimeric autotransporter adhesin YadA-like head" evidence="19">
    <location>
        <begin position="2772"/>
        <end position="2798"/>
    </location>
</feature>
<feature type="domain" description="Trimeric autotransporter adhesin YadA-like head" evidence="19">
    <location>
        <begin position="2164"/>
        <end position="2190"/>
    </location>
</feature>
<evidence type="ECO:0000256" key="13">
    <source>
        <dbReference type="ARBA" id="ARBA00022962"/>
    </source>
</evidence>
<feature type="domain" description="Trimeric autotransporter adhesin YadA-like stalk" evidence="20">
    <location>
        <begin position="3590"/>
        <end position="3627"/>
    </location>
</feature>
<feature type="domain" description="Trimeric autotransporter adhesin YadA-like head" evidence="19">
    <location>
        <begin position="3265"/>
        <end position="3291"/>
    </location>
</feature>
<feature type="domain" description="Trimeric autotransporter adhesin YadA-like stalk" evidence="20">
    <location>
        <begin position="1693"/>
        <end position="1733"/>
    </location>
</feature>
<comment type="similarity">
    <text evidence="2">In the N-terminal section; belongs to the FGAMS family.</text>
</comment>
<feature type="domain" description="Trimeric autotransporter adhesin YadA-like head" evidence="19">
    <location>
        <begin position="2451"/>
        <end position="2474"/>
    </location>
</feature>
<feature type="domain" description="Trimeric autotransporter adhesin YadA-like head" evidence="19">
    <location>
        <begin position="2087"/>
        <end position="2110"/>
    </location>
</feature>
<dbReference type="PANTHER" id="PTHR10099">
    <property type="entry name" value="PHOSPHORIBOSYLFORMYLGLYCINAMIDINE SYNTHASE"/>
    <property type="match status" value="1"/>
</dbReference>
<name>A0AA39CVE0_9EURO</name>
<proteinExistence type="inferred from homology"/>
<feature type="domain" description="Trimeric autotransporter adhesin YadA-like head" evidence="19">
    <location>
        <begin position="2716"/>
        <end position="2742"/>
    </location>
</feature>
<dbReference type="FunFam" id="3.30.1330.10:FF:000005">
    <property type="entry name" value="Phosphoribosylformylglycinamidine synthase"/>
    <property type="match status" value="1"/>
</dbReference>
<evidence type="ECO:0000259" key="20">
    <source>
        <dbReference type="Pfam" id="PF05662"/>
    </source>
</evidence>
<dbReference type="InterPro" id="IPR036604">
    <property type="entry name" value="PurS-like_sf"/>
</dbReference>
<dbReference type="Gene3D" id="3.90.650.10">
    <property type="entry name" value="PurM-like C-terminal domain"/>
    <property type="match status" value="2"/>
</dbReference>
<dbReference type="Pfam" id="PF05658">
    <property type="entry name" value="YadA_head"/>
    <property type="match status" value="42"/>
</dbReference>
<dbReference type="GO" id="GO:0005524">
    <property type="term" value="F:ATP binding"/>
    <property type="evidence" value="ECO:0007669"/>
    <property type="project" value="UniProtKB-KW"/>
</dbReference>
<keyword evidence="12" id="KW-0653">Protein transport</keyword>
<feature type="domain" description="Trimeric autotransporter adhesin YadA-like head" evidence="19">
    <location>
        <begin position="2220"/>
        <end position="2246"/>
    </location>
</feature>
<dbReference type="SUPFAM" id="SSF52317">
    <property type="entry name" value="Class I glutamine amidotransferase-like"/>
    <property type="match status" value="1"/>
</dbReference>
<dbReference type="SMART" id="SM01211">
    <property type="entry name" value="GATase_5"/>
    <property type="match status" value="1"/>
</dbReference>
<evidence type="ECO:0000256" key="4">
    <source>
        <dbReference type="ARBA" id="ARBA00022448"/>
    </source>
</evidence>
<dbReference type="SUPFAM" id="SSF101967">
    <property type="entry name" value="Adhesin YadA, collagen-binding domain"/>
    <property type="match status" value="16"/>
</dbReference>
<evidence type="ECO:0000256" key="11">
    <source>
        <dbReference type="ARBA" id="ARBA00022842"/>
    </source>
</evidence>
<dbReference type="EMBL" id="JAPDRN010000054">
    <property type="protein sequence ID" value="KAJ9632698.1"/>
    <property type="molecule type" value="Genomic_DNA"/>
</dbReference>
<feature type="domain" description="Trimeric autotransporter adhesin YadA-like head" evidence="19">
    <location>
        <begin position="2856"/>
        <end position="2880"/>
    </location>
</feature>
<dbReference type="CDD" id="cd12820">
    <property type="entry name" value="LbR_YadA-like"/>
    <property type="match status" value="8"/>
</dbReference>
<feature type="domain" description="Trimeric autotransporter adhesin YadA-like head" evidence="19">
    <location>
        <begin position="1940"/>
        <end position="1965"/>
    </location>
</feature>
<dbReference type="SUPFAM" id="SSF56042">
    <property type="entry name" value="PurM C-terminal domain-like"/>
    <property type="match status" value="2"/>
</dbReference>
<evidence type="ECO:0000259" key="21">
    <source>
        <dbReference type="Pfam" id="PF13018"/>
    </source>
</evidence>
<dbReference type="Pfam" id="PF18076">
    <property type="entry name" value="FGAR-AT_N"/>
    <property type="match status" value="1"/>
</dbReference>
<keyword evidence="8" id="KW-0547">Nucleotide-binding</keyword>
<feature type="domain" description="Trimeric autotransporter adhesin YadA-like head" evidence="19">
    <location>
        <begin position="2304"/>
        <end position="2328"/>
    </location>
</feature>
<dbReference type="GO" id="GO:0006189">
    <property type="term" value="P:'de novo' IMP biosynthetic process"/>
    <property type="evidence" value="ECO:0007669"/>
    <property type="project" value="InterPro"/>
</dbReference>
<accession>A0AA39CVE0</accession>
<dbReference type="InterPro" id="IPR040707">
    <property type="entry name" value="FGAR-AT_N"/>
</dbReference>
<dbReference type="HAMAP" id="MF_00419">
    <property type="entry name" value="PurL_1"/>
    <property type="match status" value="1"/>
</dbReference>
<feature type="domain" description="Trimeric autotransporter adhesin YadA-like head" evidence="19">
    <location>
        <begin position="1872"/>
        <end position="1895"/>
    </location>
</feature>
<comment type="caution">
    <text evidence="25">The sequence shown here is derived from an EMBL/GenBank/DDBJ whole genome shotgun (WGS) entry which is preliminary data.</text>
</comment>
<evidence type="ECO:0000256" key="5">
    <source>
        <dbReference type="ARBA" id="ARBA00022490"/>
    </source>
</evidence>
<dbReference type="InterPro" id="IPR010918">
    <property type="entry name" value="PurM-like_C_dom"/>
</dbReference>
<feature type="domain" description="Trimeric autotransporter adhesin YadA-like head" evidence="19">
    <location>
        <begin position="1782"/>
        <end position="1806"/>
    </location>
</feature>
<evidence type="ECO:0000259" key="18">
    <source>
        <dbReference type="Pfam" id="PF02769"/>
    </source>
</evidence>
<feature type="domain" description="Trimeric autotransporter adhesin YadA-like head" evidence="19">
    <location>
        <begin position="2279"/>
        <end position="2302"/>
    </location>
</feature>
<dbReference type="InterPro" id="IPR008635">
    <property type="entry name" value="Coiled_stalk_dom"/>
</dbReference>
<feature type="domain" description="Trimeric autotransporter adhesin YadA-like head" evidence="19">
    <location>
        <begin position="3136"/>
        <end position="3162"/>
    </location>
</feature>
<dbReference type="Gene3D" id="3.30.1330.10">
    <property type="entry name" value="PurM-like, N-terminal domain"/>
    <property type="match status" value="2"/>
</dbReference>
<dbReference type="NCBIfam" id="TIGR01735">
    <property type="entry name" value="FGAM_synt"/>
    <property type="match status" value="1"/>
</dbReference>
<feature type="domain" description="Trimeric autotransporter adhesin YadA-like head" evidence="19">
    <location>
        <begin position="2479"/>
        <end position="2505"/>
    </location>
</feature>
<dbReference type="InterPro" id="IPR029062">
    <property type="entry name" value="Class_I_gatase-like"/>
</dbReference>
<dbReference type="PANTHER" id="PTHR10099:SF1">
    <property type="entry name" value="PHOSPHORIBOSYLFORMYLGLYCINAMIDINE SYNTHASE"/>
    <property type="match status" value="1"/>
</dbReference>
<evidence type="ECO:0000256" key="8">
    <source>
        <dbReference type="ARBA" id="ARBA00022741"/>
    </source>
</evidence>
<dbReference type="Pfam" id="PF13507">
    <property type="entry name" value="GATase_5"/>
    <property type="match status" value="1"/>
</dbReference>
<dbReference type="PROSITE" id="PS51273">
    <property type="entry name" value="GATASE_TYPE_1"/>
    <property type="match status" value="1"/>
</dbReference>
<feature type="domain" description="Trimeric autotransporter adhesin YadA-like stalk" evidence="20">
    <location>
        <begin position="2963"/>
        <end position="2992"/>
    </location>
</feature>
<dbReference type="Pfam" id="PF02769">
    <property type="entry name" value="AIRS_C"/>
    <property type="match status" value="2"/>
</dbReference>
<feature type="domain" description="Trimeric autotransporter adhesin YadA-like head" evidence="19">
    <location>
        <begin position="3237"/>
        <end position="3263"/>
    </location>
</feature>
<feature type="domain" description="Trimeric autotransporter adhesin YadA-like head" evidence="19">
    <location>
        <begin position="2507"/>
        <end position="2533"/>
    </location>
</feature>
<evidence type="ECO:0000259" key="22">
    <source>
        <dbReference type="Pfam" id="PF18072"/>
    </source>
</evidence>
<dbReference type="Gene3D" id="2.150.10.10">
    <property type="entry name" value="Serralysin-like metalloprotease, C-terminal"/>
    <property type="match status" value="18"/>
</dbReference>
<feature type="domain" description="Trimeric autotransporter adhesin YadA-like stalk" evidence="20">
    <location>
        <begin position="1464"/>
        <end position="1497"/>
    </location>
</feature>
<keyword evidence="9" id="KW-0658">Purine biosynthesis</keyword>
<dbReference type="FunFam" id="3.40.50.880:FF:000008">
    <property type="entry name" value="Phosphoribosylformylglycinamidine synthase"/>
    <property type="match status" value="1"/>
</dbReference>
<feature type="domain" description="Trimeric autotransporter adhesin YadA-like head" evidence="19">
    <location>
        <begin position="1596"/>
        <end position="1617"/>
    </location>
</feature>
<gene>
    <name evidence="25" type="ORF">H2204_007785</name>
</gene>
<feature type="domain" description="FGAR-AT PurM N-terminal-like" evidence="24">
    <location>
        <begin position="656"/>
        <end position="815"/>
    </location>
</feature>
<evidence type="ECO:0000256" key="3">
    <source>
        <dbReference type="ARBA" id="ARBA00012747"/>
    </source>
</evidence>
<comment type="catalytic activity">
    <reaction evidence="16">
        <text>N(2)-formyl-N(1)-(5-phospho-beta-D-ribosyl)glycinamide + L-glutamine + ATP + H2O = 2-formamido-N(1)-(5-O-phospho-beta-D-ribosyl)acetamidine + L-glutamate + ADP + phosphate + H(+)</text>
        <dbReference type="Rhea" id="RHEA:17129"/>
        <dbReference type="ChEBI" id="CHEBI:15377"/>
        <dbReference type="ChEBI" id="CHEBI:15378"/>
        <dbReference type="ChEBI" id="CHEBI:29985"/>
        <dbReference type="ChEBI" id="CHEBI:30616"/>
        <dbReference type="ChEBI" id="CHEBI:43474"/>
        <dbReference type="ChEBI" id="CHEBI:58359"/>
        <dbReference type="ChEBI" id="CHEBI:147286"/>
        <dbReference type="ChEBI" id="CHEBI:147287"/>
        <dbReference type="ChEBI" id="CHEBI:456216"/>
        <dbReference type="EC" id="6.3.5.3"/>
    </reaction>
</comment>
<evidence type="ECO:0000256" key="6">
    <source>
        <dbReference type="ARBA" id="ARBA00022598"/>
    </source>
</evidence>
<feature type="domain" description="Trimeric autotransporter adhesin YadA-like head" evidence="19">
    <location>
        <begin position="2192"/>
        <end position="2218"/>
    </location>
</feature>
<dbReference type="Pfam" id="PF18072">
    <property type="entry name" value="FGAR-AT_linker"/>
    <property type="match status" value="1"/>
</dbReference>
<keyword evidence="11" id="KW-0460">Magnesium</keyword>
<feature type="domain" description="Trimeric autotransporter adhesin YadA-like head" evidence="19">
    <location>
        <begin position="2423"/>
        <end position="2449"/>
    </location>
</feature>
<feature type="domain" description="Trimeric autotransporter adhesin YadA-like head" evidence="19">
    <location>
        <begin position="2248"/>
        <end position="2274"/>
    </location>
</feature>
<dbReference type="InterPro" id="IPR008640">
    <property type="entry name" value="Adhesin_Head_dom"/>
</dbReference>
<feature type="domain" description="Trimeric autotransporter adhesin YadA-like head" evidence="19">
    <location>
        <begin position="1912"/>
        <end position="1936"/>
    </location>
</feature>
<dbReference type="Pfam" id="PF05662">
    <property type="entry name" value="YadA_stalk"/>
    <property type="match status" value="9"/>
</dbReference>
<feature type="domain" description="Trimeric autotransporter adhesin YadA-like head" evidence="19">
    <location>
        <begin position="2535"/>
        <end position="2561"/>
    </location>
</feature>
<feature type="domain" description="Trimeric autotransporter adhesin YadA-like head" evidence="19">
    <location>
        <begin position="2891"/>
        <end position="2917"/>
    </location>
</feature>
<dbReference type="InterPro" id="IPR036921">
    <property type="entry name" value="PurM-like_N_sf"/>
</dbReference>
<feature type="domain" description="Phosphoribosylformylglycinamidine synthase N-terminal" evidence="23">
    <location>
        <begin position="48"/>
        <end position="159"/>
    </location>
</feature>
<dbReference type="Gene3D" id="1.20.5.170">
    <property type="match status" value="1"/>
</dbReference>
<dbReference type="Pfam" id="PF22689">
    <property type="entry name" value="FGAR-AT_PurM_N-like"/>
    <property type="match status" value="1"/>
</dbReference>
<feature type="domain" description="Trimeric autotransporter adhesin YadA-like head" evidence="19">
    <location>
        <begin position="2933"/>
        <end position="2957"/>
    </location>
</feature>
<feature type="domain" description="Trimeric autotransporter adhesin YadA-like head" evidence="19">
    <location>
        <begin position="1547"/>
        <end position="1573"/>
    </location>
</feature>
<evidence type="ECO:0000256" key="9">
    <source>
        <dbReference type="ARBA" id="ARBA00022755"/>
    </source>
</evidence>
<dbReference type="InterPro" id="IPR010073">
    <property type="entry name" value="PurL_large"/>
</dbReference>
<evidence type="ECO:0000259" key="23">
    <source>
        <dbReference type="Pfam" id="PF18076"/>
    </source>
</evidence>
<feature type="domain" description="Trimeric autotransporter adhesin YadA-like head" evidence="19">
    <location>
        <begin position="2383"/>
        <end position="2407"/>
    </location>
</feature>
<evidence type="ECO:0000256" key="15">
    <source>
        <dbReference type="ARBA" id="ARBA00032632"/>
    </source>
</evidence>
<feature type="domain" description="Trimeric autotransporter adhesin YadA-like stalk" evidence="20">
    <location>
        <begin position="2334"/>
        <end position="2363"/>
    </location>
</feature>
<dbReference type="Gene3D" id="3.40.50.880">
    <property type="match status" value="1"/>
</dbReference>
<keyword evidence="5" id="KW-0963">Cytoplasm</keyword>
<evidence type="ECO:0000259" key="24">
    <source>
        <dbReference type="Pfam" id="PF22689"/>
    </source>
</evidence>
<feature type="domain" description="PurM-like C-terminal" evidence="18">
    <location>
        <begin position="837"/>
        <end position="976"/>
    </location>
</feature>
<keyword evidence="4" id="KW-0813">Transport</keyword>
<evidence type="ECO:0000256" key="2">
    <source>
        <dbReference type="ARBA" id="ARBA00008608"/>
    </source>
</evidence>
<dbReference type="EC" id="6.3.5.3" evidence="3"/>
<organism evidence="25">
    <name type="scientific">Knufia peltigerae</name>
    <dbReference type="NCBI Taxonomy" id="1002370"/>
    <lineage>
        <taxon>Eukaryota</taxon>
        <taxon>Fungi</taxon>
        <taxon>Dikarya</taxon>
        <taxon>Ascomycota</taxon>
        <taxon>Pezizomycotina</taxon>
        <taxon>Eurotiomycetes</taxon>
        <taxon>Chaetothyriomycetidae</taxon>
        <taxon>Chaetothyriales</taxon>
        <taxon>Trichomeriaceae</taxon>
        <taxon>Knufia</taxon>
    </lineage>
</organism>
<dbReference type="SUPFAM" id="SSF109736">
    <property type="entry name" value="FGAM synthase PurL, linker domain"/>
    <property type="match status" value="1"/>
</dbReference>
<dbReference type="GO" id="GO:0019867">
    <property type="term" value="C:outer membrane"/>
    <property type="evidence" value="ECO:0007669"/>
    <property type="project" value="InterPro"/>
</dbReference>
<dbReference type="InterPro" id="IPR011049">
    <property type="entry name" value="Serralysin-like_metalloprot_C"/>
</dbReference>
<dbReference type="FunFam" id="3.90.650.10:FF:000024">
    <property type="entry name" value="Phosphoribosylformylglycinamidine synthase"/>
    <property type="match status" value="1"/>
</dbReference>
<comment type="pathway">
    <text evidence="1">Purine metabolism; IMP biosynthesis via de novo pathway; 5-amino-1-(5-phospho-D-ribosyl)imidazole from N(2)-formyl-N(1)-(5-phospho-D-ribosyl)glycinamide: step 1/2.</text>
</comment>
<dbReference type="InterPro" id="IPR036676">
    <property type="entry name" value="PurM-like_C_sf"/>
</dbReference>
<feature type="domain" description="Trimeric autotransporter adhesin YadA-like head" evidence="19">
    <location>
        <begin position="1968"/>
        <end position="1994"/>
    </location>
</feature>
<keyword evidence="10" id="KW-0067">ATP-binding</keyword>
<feature type="domain" description="Trimeric autotransporter adhesin YadA-like head" evidence="19">
    <location>
        <begin position="2744"/>
        <end position="2770"/>
    </location>
</feature>
<keyword evidence="7" id="KW-0479">Metal-binding</keyword>
<feature type="domain" description="Trimeric autotransporter adhesin YadA-like stalk" evidence="20">
    <location>
        <begin position="3314"/>
        <end position="3347"/>
    </location>
</feature>
<dbReference type="Gene3D" id="3.30.1300.30">
    <property type="entry name" value="GSPII I/J protein-like"/>
    <property type="match status" value="1"/>
</dbReference>
<dbReference type="SUPFAM" id="SSF82697">
    <property type="entry name" value="PurS-like"/>
    <property type="match status" value="1"/>
</dbReference>
<feature type="domain" description="Trimeric autotransporter adhesin YadA-like stalk" evidence="20">
    <location>
        <begin position="2655"/>
        <end position="2689"/>
    </location>
</feature>
<reference evidence="25" key="1">
    <citation type="submission" date="2022-10" db="EMBL/GenBank/DDBJ databases">
        <title>Culturing micro-colonial fungi from biological soil crusts in the Mojave desert and describing Neophaeococcomyces mojavensis, and introducing the new genera and species Taxawa tesnikishii.</title>
        <authorList>
            <person name="Kurbessoian T."/>
            <person name="Stajich J.E."/>
        </authorList>
    </citation>
    <scope>NUCLEOTIDE SEQUENCE</scope>
    <source>
        <strain evidence="25">TK_35</strain>
    </source>
</reference>
<dbReference type="InterPro" id="IPR041609">
    <property type="entry name" value="PurL_linker"/>
</dbReference>
<dbReference type="InterPro" id="IPR024973">
    <property type="entry name" value="ESPR"/>
</dbReference>
<dbReference type="InterPro" id="IPR045584">
    <property type="entry name" value="Pilin-like"/>
</dbReference>
<evidence type="ECO:0000256" key="1">
    <source>
        <dbReference type="ARBA" id="ARBA00004920"/>
    </source>
</evidence>
<feature type="domain" description="Trimeric autotransporter adhesin YadA-like head" evidence="19">
    <location>
        <begin position="1420"/>
        <end position="1446"/>
    </location>
</feature>
<feature type="domain" description="Trimeric autotransporter adhesin YadA-like head" evidence="19">
    <location>
        <begin position="3012"/>
        <end position="3036"/>
    </location>
</feature>
<feature type="domain" description="Trimeric autotransporter adhesin YadA-like head" evidence="19">
    <location>
        <begin position="3534"/>
        <end position="3558"/>
    </location>
</feature>
<dbReference type="CDD" id="cd01740">
    <property type="entry name" value="GATase1_FGAR_AT"/>
    <property type="match status" value="1"/>
</dbReference>
<dbReference type="Gene3D" id="1.10.8.750">
    <property type="entry name" value="Phosphoribosylformylglycinamidine synthase, linker domain"/>
    <property type="match status" value="1"/>
</dbReference>
<keyword evidence="6" id="KW-0436">Ligase</keyword>
<feature type="domain" description="Trimeric autotransporter adhesin YadA-like head" evidence="19">
    <location>
        <begin position="2828"/>
        <end position="2854"/>
    </location>
</feature>
<dbReference type="CDD" id="cd02203">
    <property type="entry name" value="PurL_repeat1"/>
    <property type="match status" value="1"/>
</dbReference>
<dbReference type="Pfam" id="PF13018">
    <property type="entry name" value="ESPR"/>
    <property type="match status" value="1"/>
</dbReference>
<keyword evidence="13" id="KW-0315">Glutamine amidotransferase</keyword>
<feature type="domain" description="Trimeric autotransporter adhesin YadA-like head" evidence="19">
    <location>
        <begin position="2800"/>
        <end position="2826"/>
    </location>
</feature>
<feature type="domain" description="Trimeric autotransporter adhesin YadA-like head" evidence="19">
    <location>
        <begin position="3560"/>
        <end position="3584"/>
    </location>
</feature>
<feature type="domain" description="Trimeric autotransporter adhesin YadA-like stalk" evidence="20">
    <location>
        <begin position="2012"/>
        <end position="2043"/>
    </location>
</feature>
<sequence length="3723" mass="366029">MSGPFPNYGSPDMMVLEGAPALSPFRRERLESRLQSIAPSLRISGAWHVYFVQAEGTAAPDVDTLCRILEARPQSEAVADGAVSRIVVPRLGTLSPWSSKASELVRGAGQPVSRVERGLRIDVQGWPTDAATQQALIKVLHDPMTQSVLETVDQGQSLFSTPARGELERVPVDQLEAANQRLGLAMAQDEIDYLRERFTALGRSPSDVELMMFAQANSEHCRHKIFNASWTIDGQEQDRSLFRMIKNTHQQTPQHTLSAYSDNAAVIEGHPASRYRPDPASGEYRREPQVPSAFQIKVETHNHPTAIAPFPGASTGAGGEIRDEGATGRGGKPKAGLSGFSVSHLRIPELPQPWEAPRALNPRMAPALEIMTDGPLGGAAFNNEFGRPALLGYFRSFELPEGADLVRAYDKPIMLAGGLGAIDRVQVDKILLQDGDAVIVLGGPAMLIGLGGGAASSVASGESAEDLDFASVQRDNPEMERRCQEVIDRCVAMGTNNPIKFFHDVGAGGLSNAIPELLHDSGVGGIIDLGKVPTDDPSLSPMQLWCNESQERYVLGVAQERLAEFAALCARERCPFAAVGVATAAEHLVVAYGAVPGNIPADAPIDLPMDVLFGKPPKMHRDTAHPPAPRWPALKTAGLDLQEAGLRVLAHPTVASKNFLVTIGDRSVGGLTAREQMVGPWQLPVADVAITLADVDGVAGEAMALGERTPLALLDAAASARMAVGEALTNLCAAPVDALDEIKLSANWMAAAGHPGEDALLYDAVKAVGMELCPQLDISIPVGKDSLSMQAQWHDQGQAHKSVSPVSLVITAFAPVADARQQLTPLLDRDIDSELWLIGLGAGKQRLGGSILAQVHADHGDLPAFAGAAPDLDDPQRLRGFFELIRDARQAGLLRAYHDRSDGGAFAALCEMAFTSRLGLDITLDAWGDDPFRSLFNEELGAVVQIAREDRAAFADLVERHALTECAQRIAKPTTAPVVRVSLGGDSLAEWRWEALFDAWWSVTHAMQKRRDNPANADAEREIARAFTAPGLKPKLSFDLNEDVAAPFVQTGARPRVAILREQGVNGQIEMANAFERAGFRAFDVHMSDLIEGRVALQDFTGLIACGGFSYGDVLGAGRGWATSILERTALRDAFAAFFAREDSFALGVCNGCQMMSQLKDIIPGAEHWPQFRRNASEQFEARTALLEVVESPSILLRGMAGSRLPVAVAHGEGLAVFDNAVDQATARVALRYIDGNGNVASQYPLNPNGSPDGITGLTSTDGRVTIMMPHPERTPRALNLSWAPSEWQGDSPWMRMFRNARGTLNHEGSAVALLCPKPVQSGAVPMNRIYRKVWNKALGQLVVASELASSGSSGGVVDQRRSATDAAPARLAAALALAMGLGMTGIASAQSVEIGGSANCVVLNSKVVDKCTVDGSASAKGSNAVAIGTGTSATGANSVALGAGSKAARANTVSVGDAGKERQVTNVAAGTAATDAVNKAQLDAQARATQAALAETAAEGSRYFKADGAGDDSDAAKIEGQGAIAVGSGSQSLANATTAVGTQAIAAGIGASAFGQNALAFGDASVVVGQSAAAFGLGDTAVGASAMAASENGAATALGALSEASADGATAVGAGAVAMGPGSTSLGRGAAAANEASIAVGAFSTAVGEYSTALGSNSAAVATGSVALGAGSLADRVDTVSVGAVDYGLTRQITSVAAGTEDTDAVNVGQLKDVAAVADTTAKRFQATGSSNSDAGALAEGDDALAAGEAANAIGNGTTAVGAGATAAAQNATAVGNNAQASGQNSAAFGNNAQAVGPGSVAVGGAAVDADGNPLITSGGVPVETGATSAGVGGTAVGASADAGGFAASAYGVGAYAAGAQSSAFGAVSNAIGDYSTAVGTQSNATGTSSVAIGGPADLIPGLGFFVQTQASGEAATAVGAGAIASGDHAVANGSLTEASGAEAVAVGYFAYAPGENASALGAQTWASGAQSTAVGYYATARGANSVALGANSEAVRANSVAVGSAGNERQITSVAAGSEATDAVNKAQLDAVASTADTTARFFQAQPESGSDVGAYAEGEGAVAAGSASNAIGAGALAQGAGAAAIGADSVALGRNTFADGDGAVAVGGLGQAYDEYNQPLLDDQGNPIQIGTTASAGSTAVGNAAQATGAGSSAFGNAAQATGDNSFAAGGKSRATGSYAVAIGDSAFAKSDDSTAVGGYSTASEEGATAFGAGAWATGRNASAFGPAAWASANGATSIGYNSWANGTSSTAVGRGAFSYGDNSVALGFQALGNSINSIAIGTNTVAGGESAIALGAGSTASGNNAVALGAGSVASRDRSVSVGSAGNERQITSVAAGTQATDAVNKSQLDAVAATAATTSKYFQASGSADSDAGAYVEGDNALAAGESANAIGNGATALGSGANALAGNAQAIGFNALASAANASAIGANAQATGEYATAHGAESEASGEQSAAFGAASVASGAGSTATGVLSEASGEEAVAVGYFSNASGEAATAVGSESVASGTASAAFGIGAEATGGYSTAIGGYANASAFNATAFGNFANASGSNSVALGGDSEASGAYSTATGQGSLATGTNAVAIGGSLFGLLATEASGDYSTAVGGGAYAPGINSTALGNAAESRGANSVALGADSIADRDNTVSVGGGGNTRQITNVAAGTQGTDAVNKDQLDAVAAEGAKTSKYFQASGSADSDAGAYVEGDSALAAGEAANAIGNGATALGSGATAVAANATAVGFNTLATGSNSAAVGSNAQATGEDSAALGNGAVASGISATATGTAAQASGVYSTANGAEAVASGAQSLASGFRSAASADGTTAIGGYSEASGRLGTALGYGSAATGANTTAVGFGAAAAGSGAVAVGQSSEASGAESVAIGGSTFFGLIPSRASGTGAAAFGAGAWATDDYATAIGWNAWADAADSTALGASATANGVNSVALGAGSKADRDNTVAVGSAGGERQVTHVAAGTETTDAVNKGQLDAVASVADKTSKHFQASGSTDSDAGAYVEGDNALAAGEAANAIGNGATALGSGATAVATTATAVGFNALASGANGAALGNAAQATGVDSVALGGGAAASELGSSATGAGAQAMGAYSTASGAQSTASGTQSQASGFRATATADGTSALGSYAEASGRLGTAVGYSAKATAAGSTAVGLGATASAANSTALGASAVADRANTVSVGSAGAERQITHVAAGTQATDAVNRAQLDAVASTADTTSRHFRASGSGTATASGTDAVAIGSAANAGGARSSALGANASAIGGGALALGANSGVTGTNSVALGTGARALEANVVSVGGGNGTAGPATRRIVNVADGRIAAGSSDAVTGSQLNVTNQRVGAVETRVGDFDSRIATVETSAASSVGYDDASRDRLTLAGIQGTTIDNVGAGSIASGSRQAINGGQLFQSLSDAASFLGGGASVGMQGVFVAPNYVIQGSTYSNVGDALGALDRKVSEIDRRTASGTRSGAASLRSMAAPLDADASNVATASASADASLADGGSATATARVQGTPTAASAGSAQPALVAGGGINAVAMGDGAVASGASSTAVGQGASATAANAVALGQGSVADRANTVSVGSEGSERQVTNVAAGTTATDAVNKGQLDRGITTANSYTDSRVQAVTDSFDVFKGEVDGRLRHMDRRIDRQGAMSSAMLNMATSAAGIRTQNRVGVGIGFQGGESAMSLGYQRAISDRATVTIGGAFSSDDSSVGVGAGFGW</sequence>
<dbReference type="GO" id="GO:0015031">
    <property type="term" value="P:protein transport"/>
    <property type="evidence" value="ECO:0007669"/>
    <property type="project" value="UniProtKB-KW"/>
</dbReference>
<evidence type="ECO:0000259" key="19">
    <source>
        <dbReference type="Pfam" id="PF05658"/>
    </source>
</evidence>
<evidence type="ECO:0000256" key="7">
    <source>
        <dbReference type="ARBA" id="ARBA00022723"/>
    </source>
</evidence>
<evidence type="ECO:0000256" key="16">
    <source>
        <dbReference type="ARBA" id="ARBA00052585"/>
    </source>
</evidence>
<dbReference type="GO" id="GO:0046872">
    <property type="term" value="F:metal ion binding"/>
    <property type="evidence" value="ECO:0007669"/>
    <property type="project" value="UniProtKB-KW"/>
</dbReference>
<dbReference type="SUPFAM" id="SSF55326">
    <property type="entry name" value="PurM N-terminal domain-like"/>
    <property type="match status" value="2"/>
</dbReference>